<organism evidence="1 2">
    <name type="scientific">Quisquiliibacterium transsilvanicum</name>
    <dbReference type="NCBI Taxonomy" id="1549638"/>
    <lineage>
        <taxon>Bacteria</taxon>
        <taxon>Pseudomonadati</taxon>
        <taxon>Pseudomonadota</taxon>
        <taxon>Betaproteobacteria</taxon>
        <taxon>Burkholderiales</taxon>
        <taxon>Burkholderiaceae</taxon>
        <taxon>Quisquiliibacterium</taxon>
    </lineage>
</organism>
<comment type="caution">
    <text evidence="1">The sequence shown here is derived from an EMBL/GenBank/DDBJ whole genome shotgun (WGS) entry which is preliminary data.</text>
</comment>
<dbReference type="SUPFAM" id="SSF56300">
    <property type="entry name" value="Metallo-dependent phosphatases"/>
    <property type="match status" value="1"/>
</dbReference>
<dbReference type="EMBL" id="JACHGB010000004">
    <property type="protein sequence ID" value="MBB5272398.1"/>
    <property type="molecule type" value="Genomic_DNA"/>
</dbReference>
<dbReference type="Gene3D" id="3.60.21.10">
    <property type="match status" value="2"/>
</dbReference>
<evidence type="ECO:0000313" key="2">
    <source>
        <dbReference type="Proteomes" id="UP000532440"/>
    </source>
</evidence>
<keyword evidence="2" id="KW-1185">Reference proteome</keyword>
<dbReference type="RefSeq" id="WP_246434915.1">
    <property type="nucleotide sequence ID" value="NZ_BAABEW010000025.1"/>
</dbReference>
<dbReference type="AlphaFoldDB" id="A0A7W8M921"/>
<dbReference type="PIRSF" id="PIRSF000883">
    <property type="entry name" value="Pesterase_MJ0912"/>
    <property type="match status" value="1"/>
</dbReference>
<gene>
    <name evidence="1" type="ORF">HNQ70_002412</name>
</gene>
<evidence type="ECO:0000313" key="1">
    <source>
        <dbReference type="EMBL" id="MBB5272398.1"/>
    </source>
</evidence>
<dbReference type="InterPro" id="IPR011152">
    <property type="entry name" value="Pesterase_MJ0912"/>
</dbReference>
<protein>
    <submittedName>
        <fullName evidence="1">Diadenosine tetraphosphatase ApaH/serine/threonine PP2A family protein phosphatase</fullName>
    </submittedName>
</protein>
<reference evidence="1 2" key="1">
    <citation type="submission" date="2020-08" db="EMBL/GenBank/DDBJ databases">
        <title>Genomic Encyclopedia of Type Strains, Phase IV (KMG-IV): sequencing the most valuable type-strain genomes for metagenomic binning, comparative biology and taxonomic classification.</title>
        <authorList>
            <person name="Goeker M."/>
        </authorList>
    </citation>
    <scope>NUCLEOTIDE SEQUENCE [LARGE SCALE GENOMIC DNA]</scope>
    <source>
        <strain evidence="1 2">DSM 29781</strain>
    </source>
</reference>
<sequence>MHPFDRDDASLAGAARTVPTDMRIAAISDILGNLPALEAVLADIAGRGADLMVQLGDAISGPLWPLTLEAAPGVLLFHATPDDDDTYLLEDPSTGYAQLRAPQAILAALDGIDARLVLCGHTHVRRVLALPDGRTVVNAGSVGLPAYTDMTGGFQRHENGSPHARYALVDLLLGRVGAAIVAVAFDLDAVSRQASRNGREDWATWLASGRA</sequence>
<accession>A0A7W8M921</accession>
<dbReference type="InterPro" id="IPR029052">
    <property type="entry name" value="Metallo-depent_PP-like"/>
</dbReference>
<dbReference type="Proteomes" id="UP000532440">
    <property type="component" value="Unassembled WGS sequence"/>
</dbReference>
<dbReference type="CDD" id="cd00838">
    <property type="entry name" value="MPP_superfamily"/>
    <property type="match status" value="1"/>
</dbReference>
<proteinExistence type="predicted"/>
<name>A0A7W8M921_9BURK</name>